<feature type="domain" description="GGDEF" evidence="3">
    <location>
        <begin position="435"/>
        <end position="583"/>
    </location>
</feature>
<dbReference type="SMART" id="SM00052">
    <property type="entry name" value="EAL"/>
    <property type="match status" value="1"/>
</dbReference>
<dbReference type="SUPFAM" id="SSF141868">
    <property type="entry name" value="EAL domain-like"/>
    <property type="match status" value="1"/>
</dbReference>
<dbReference type="Gene3D" id="3.30.70.270">
    <property type="match status" value="1"/>
</dbReference>
<dbReference type="Gene3D" id="3.30.450.20">
    <property type="entry name" value="PAS domain"/>
    <property type="match status" value="1"/>
</dbReference>
<keyword evidence="1" id="KW-0129">CBS domain</keyword>
<protein>
    <submittedName>
        <fullName evidence="5">Uncharacterized protein</fullName>
    </submittedName>
</protein>
<dbReference type="NCBIfam" id="TIGR00254">
    <property type="entry name" value="GGDEF"/>
    <property type="match status" value="1"/>
</dbReference>
<reference evidence="5 6" key="1">
    <citation type="submission" date="2016-09" db="EMBL/GenBank/DDBJ databases">
        <title>Acidihalobacter prosperus V6 (DSM14174).</title>
        <authorList>
            <person name="Khaleque H.N."/>
            <person name="Ramsay J.P."/>
            <person name="Murphy R.J.T."/>
            <person name="Kaksonen A.H."/>
            <person name="Boxall N.J."/>
            <person name="Watkin E.L.J."/>
        </authorList>
    </citation>
    <scope>NUCLEOTIDE SEQUENCE [LARGE SCALE GENOMIC DNA]</scope>
    <source>
        <strain evidence="5 6">V6</strain>
    </source>
</reference>
<dbReference type="KEGG" id="aaeo:BJI67_08525"/>
<dbReference type="SUPFAM" id="SSF55073">
    <property type="entry name" value="Nucleotide cyclase"/>
    <property type="match status" value="1"/>
</dbReference>
<dbReference type="EMBL" id="CP017448">
    <property type="protein sequence ID" value="AOV17094.1"/>
    <property type="molecule type" value="Genomic_DNA"/>
</dbReference>
<organism evidence="5 6">
    <name type="scientific">Acidihalobacter aeolianus</name>
    <dbReference type="NCBI Taxonomy" id="2792603"/>
    <lineage>
        <taxon>Bacteria</taxon>
        <taxon>Pseudomonadati</taxon>
        <taxon>Pseudomonadota</taxon>
        <taxon>Gammaproteobacteria</taxon>
        <taxon>Chromatiales</taxon>
        <taxon>Ectothiorhodospiraceae</taxon>
        <taxon>Acidihalobacter</taxon>
    </lineage>
</organism>
<dbReference type="Proteomes" id="UP000095342">
    <property type="component" value="Chromosome"/>
</dbReference>
<evidence type="ECO:0000259" key="4">
    <source>
        <dbReference type="PROSITE" id="PS51371"/>
    </source>
</evidence>
<dbReference type="InterPro" id="IPR043128">
    <property type="entry name" value="Rev_trsase/Diguanyl_cyclase"/>
</dbReference>
<dbReference type="InterPro" id="IPR000644">
    <property type="entry name" value="CBS_dom"/>
</dbReference>
<sequence length="744" mass="81813">MPISADQTVFEVMRHLVPLEALHARIHHPWVNLDLGPGISSDIQPIVDLNQSGRIFAYEALCRIRLDSGERLNGGEAFAIAKRAGRSIELDLACQTSALRVKQSLMPVGMPVFINAMPHSLLARNFTEHPFLKRMQALGVTPHDVVIEIVESERVDDHEALAATCDELKAMGFRIALDDIGSGYSGLSLLAALRPDFVKIDRALVHGAHNSRMRIGVLEALISMAQRLGCATVAEGLEDVEDVELCRNLGVGYGQGYYFAPPSPHLTSPQSLPLLGSVRDRQMRSSVRLGDFMSPGETLPLDASVADARQMFRRDGGLEHVIVLDGGRPVGYLSRQVLSAQDTDTAGRHARPLDQCLRSRVNAHSLLRRLYDSGGRARPWVVVDDSGRYMGTLVLLGVLDHLLDIGLPQSVHPLSGLPTGPVLRSLIEQRLAGHESLQLVYLDLDHFKAFNDRYGFVRGDAMIKVLAEILRKGFEGLPEVELGHIGGDDFLLVAPAQTPGLFKRIQWLIDRFHELAPHLYDESDLDLGYFGTQHGRYYPVATLSVVVVNGQSGPMSDSVMASARAAELKRSAKDRLGSVIVTEGNPPNIAERPRVLAHALWREVLESALEDFPDHASPAAVDEWFARHPVFELVFRVDSRGIQQGANWLNPAMRGLIKRGGDGMNRADRAYFRELRRGQRSYLSSIYISKATEDFCISLALPKWRHDGGLAEVMVGDINLVSLVALAAIPADTHMATVTDVRVG</sequence>
<evidence type="ECO:0000256" key="1">
    <source>
        <dbReference type="PROSITE-ProRule" id="PRU00703"/>
    </source>
</evidence>
<proteinExistence type="predicted"/>
<evidence type="ECO:0000259" key="2">
    <source>
        <dbReference type="PROSITE" id="PS50883"/>
    </source>
</evidence>
<accession>A0A1D8K809</accession>
<keyword evidence="6" id="KW-1185">Reference proteome</keyword>
<dbReference type="Gene3D" id="3.20.20.450">
    <property type="entry name" value="EAL domain"/>
    <property type="match status" value="1"/>
</dbReference>
<dbReference type="InterPro" id="IPR050706">
    <property type="entry name" value="Cyclic-di-GMP_PDE-like"/>
</dbReference>
<dbReference type="SUPFAM" id="SSF103190">
    <property type="entry name" value="Sensory domain-like"/>
    <property type="match status" value="1"/>
</dbReference>
<dbReference type="InterPro" id="IPR029151">
    <property type="entry name" value="Sensor-like_sf"/>
</dbReference>
<dbReference type="InterPro" id="IPR001633">
    <property type="entry name" value="EAL_dom"/>
</dbReference>
<dbReference type="PANTHER" id="PTHR33121:SF70">
    <property type="entry name" value="SIGNALING PROTEIN YKOW"/>
    <property type="match status" value="1"/>
</dbReference>
<dbReference type="Pfam" id="PF00990">
    <property type="entry name" value="GGDEF"/>
    <property type="match status" value="1"/>
</dbReference>
<dbReference type="InterPro" id="IPR046342">
    <property type="entry name" value="CBS_dom_sf"/>
</dbReference>
<dbReference type="GO" id="GO:0071111">
    <property type="term" value="F:cyclic-guanylate-specific phosphodiesterase activity"/>
    <property type="evidence" value="ECO:0007669"/>
    <property type="project" value="InterPro"/>
</dbReference>
<evidence type="ECO:0000313" key="5">
    <source>
        <dbReference type="EMBL" id="AOV17094.1"/>
    </source>
</evidence>
<dbReference type="PROSITE" id="PS51371">
    <property type="entry name" value="CBS"/>
    <property type="match status" value="1"/>
</dbReference>
<gene>
    <name evidence="5" type="ORF">BJI67_08525</name>
</gene>
<dbReference type="InterPro" id="IPR035919">
    <property type="entry name" value="EAL_sf"/>
</dbReference>
<dbReference type="AlphaFoldDB" id="A0A1D8K809"/>
<dbReference type="PROSITE" id="PS50883">
    <property type="entry name" value="EAL"/>
    <property type="match status" value="1"/>
</dbReference>
<name>A0A1D8K809_9GAMM</name>
<evidence type="ECO:0000259" key="3">
    <source>
        <dbReference type="PROSITE" id="PS50887"/>
    </source>
</evidence>
<dbReference type="CDD" id="cd01948">
    <property type="entry name" value="EAL"/>
    <property type="match status" value="1"/>
</dbReference>
<evidence type="ECO:0000313" key="6">
    <source>
        <dbReference type="Proteomes" id="UP000095342"/>
    </source>
</evidence>
<feature type="domain" description="EAL" evidence="2">
    <location>
        <begin position="19"/>
        <end position="276"/>
    </location>
</feature>
<dbReference type="InterPro" id="IPR029787">
    <property type="entry name" value="Nucleotide_cyclase"/>
</dbReference>
<dbReference type="SMART" id="SM00267">
    <property type="entry name" value="GGDEF"/>
    <property type="match status" value="1"/>
</dbReference>
<dbReference type="PROSITE" id="PS50887">
    <property type="entry name" value="GGDEF"/>
    <property type="match status" value="1"/>
</dbReference>
<dbReference type="InterPro" id="IPR000160">
    <property type="entry name" value="GGDEF_dom"/>
</dbReference>
<dbReference type="Pfam" id="PF00571">
    <property type="entry name" value="CBS"/>
    <property type="match status" value="1"/>
</dbReference>
<feature type="domain" description="CBS" evidence="4">
    <location>
        <begin position="292"/>
        <end position="351"/>
    </location>
</feature>
<dbReference type="Pfam" id="PF00563">
    <property type="entry name" value="EAL"/>
    <property type="match status" value="1"/>
</dbReference>
<dbReference type="PANTHER" id="PTHR33121">
    <property type="entry name" value="CYCLIC DI-GMP PHOSPHODIESTERASE PDEF"/>
    <property type="match status" value="1"/>
</dbReference>
<dbReference type="SUPFAM" id="SSF54631">
    <property type="entry name" value="CBS-domain pair"/>
    <property type="match status" value="1"/>
</dbReference>